<dbReference type="EMBL" id="JAKEVZ010000007">
    <property type="protein sequence ID" value="MCF1751507.1"/>
    <property type="molecule type" value="Genomic_DNA"/>
</dbReference>
<protein>
    <submittedName>
        <fullName evidence="8">LTA synthase family protein</fullName>
    </submittedName>
</protein>
<evidence type="ECO:0000256" key="2">
    <source>
        <dbReference type="ARBA" id="ARBA00022475"/>
    </source>
</evidence>
<name>A0ABS9BUZ3_9BACT</name>
<dbReference type="SUPFAM" id="SSF53649">
    <property type="entry name" value="Alkaline phosphatase-like"/>
    <property type="match status" value="1"/>
</dbReference>
<evidence type="ECO:0000256" key="6">
    <source>
        <dbReference type="SAM" id="Phobius"/>
    </source>
</evidence>
<dbReference type="Proteomes" id="UP001201449">
    <property type="component" value="Unassembled WGS sequence"/>
</dbReference>
<feature type="transmembrane region" description="Helical" evidence="6">
    <location>
        <begin position="175"/>
        <end position="195"/>
    </location>
</feature>
<keyword evidence="3 6" id="KW-0812">Transmembrane</keyword>
<sequence>MASQTKIQSNLIFNLKQSVVQFWKLGIPFLLLIVLLRLAEVQFIFSMHDLSFDRVKILAKGLLFDLEWAFYMLGFLLILQTSIGLVFPRATKTVNKILTTILVILQGGLIFYFSKMLLPLGDDLYAYSVEDIVTTVKASGELNLLNSAAVFLVFGGVFGLLSLGRWIPLGFNGGIVLSVLCYCYLLVFNLFPNLIEKSTAELENNLTANKSRYFYDQSYNYFFNRNYLYFDFYLTAPKKENLLVQKRFVDSNYPFLHQNNYPDVLSPYFGAFDTIPDVVFVIVEGLGKAYSGEDAYLGSFTPFLDSLSNHSLYWKNGLSTTGRTFGVLTGIFGALPFAQNGFMEQAPEFPGHLTLLSLLKHNGYQVNYHIGADKKFDNVGPFLEYQTVDRILDMTSFDPDFEETPSKSGFSWGYPDKAMFENGMRKIPRDSVQASLSIFQTQTSHDPFLIPDEQKYFQLLDEYLDKTLKIPASQKPNYLKYQSMYASILYVDEAIREFFEEYRKMPKYENTIFIITGDHRLPEIPLATSIDRFHVPIMIFSEKISRPKRMPAVATHFEITPTLLAFLHNRYDLELPSVVAWKGYVMDTASTFQANVSHPLMRNKNQLVDFLSNEYFLSDNQLYQLVDNMGMEPITDQRTKEQLTREFESYKNSNRFATDNNRIIPDSLYRYIPKK</sequence>
<evidence type="ECO:0000256" key="3">
    <source>
        <dbReference type="ARBA" id="ARBA00022692"/>
    </source>
</evidence>
<feature type="transmembrane region" description="Helical" evidence="6">
    <location>
        <begin position="68"/>
        <end position="87"/>
    </location>
</feature>
<feature type="transmembrane region" description="Helical" evidence="6">
    <location>
        <begin position="94"/>
        <end position="114"/>
    </location>
</feature>
<dbReference type="InterPro" id="IPR017850">
    <property type="entry name" value="Alkaline_phosphatase_core_sf"/>
</dbReference>
<accession>A0ABS9BUZ3</accession>
<dbReference type="RefSeq" id="WP_234861490.1">
    <property type="nucleotide sequence ID" value="NZ_JAKEVZ010000007.1"/>
</dbReference>
<comment type="caution">
    <text evidence="8">The sequence shown here is derived from an EMBL/GenBank/DDBJ whole genome shotgun (WGS) entry which is preliminary data.</text>
</comment>
<gene>
    <name evidence="8" type="ORF">L0U89_10540</name>
</gene>
<organism evidence="8 9">
    <name type="scientific">Mariniradius sediminis</name>
    <dbReference type="NCBI Taxonomy" id="2909237"/>
    <lineage>
        <taxon>Bacteria</taxon>
        <taxon>Pseudomonadati</taxon>
        <taxon>Bacteroidota</taxon>
        <taxon>Cytophagia</taxon>
        <taxon>Cytophagales</taxon>
        <taxon>Cyclobacteriaceae</taxon>
        <taxon>Mariniradius</taxon>
    </lineage>
</organism>
<dbReference type="InterPro" id="IPR050448">
    <property type="entry name" value="OpgB/LTA_synthase_biosynth"/>
</dbReference>
<feature type="domain" description="Sulfatase N-terminal" evidence="7">
    <location>
        <begin position="276"/>
        <end position="566"/>
    </location>
</feature>
<keyword evidence="4 6" id="KW-1133">Transmembrane helix</keyword>
<keyword evidence="2" id="KW-1003">Cell membrane</keyword>
<dbReference type="PANTHER" id="PTHR47371:SF3">
    <property type="entry name" value="PHOSPHOGLYCEROL TRANSFERASE I"/>
    <property type="match status" value="1"/>
</dbReference>
<evidence type="ECO:0000259" key="7">
    <source>
        <dbReference type="Pfam" id="PF00884"/>
    </source>
</evidence>
<evidence type="ECO:0000256" key="4">
    <source>
        <dbReference type="ARBA" id="ARBA00022989"/>
    </source>
</evidence>
<dbReference type="InterPro" id="IPR000917">
    <property type="entry name" value="Sulfatase_N"/>
</dbReference>
<dbReference type="CDD" id="cd16015">
    <property type="entry name" value="LTA_synthase"/>
    <property type="match status" value="1"/>
</dbReference>
<evidence type="ECO:0000256" key="5">
    <source>
        <dbReference type="ARBA" id="ARBA00023136"/>
    </source>
</evidence>
<evidence type="ECO:0000313" key="8">
    <source>
        <dbReference type="EMBL" id="MCF1751507.1"/>
    </source>
</evidence>
<evidence type="ECO:0000313" key="9">
    <source>
        <dbReference type="Proteomes" id="UP001201449"/>
    </source>
</evidence>
<evidence type="ECO:0000256" key="1">
    <source>
        <dbReference type="ARBA" id="ARBA00004651"/>
    </source>
</evidence>
<comment type="subcellular location">
    <subcellularLocation>
        <location evidence="1">Cell membrane</location>
        <topology evidence="1">Multi-pass membrane protein</topology>
    </subcellularLocation>
</comment>
<dbReference type="PANTHER" id="PTHR47371">
    <property type="entry name" value="LIPOTEICHOIC ACID SYNTHASE"/>
    <property type="match status" value="1"/>
</dbReference>
<dbReference type="Pfam" id="PF00884">
    <property type="entry name" value="Sulfatase"/>
    <property type="match status" value="1"/>
</dbReference>
<proteinExistence type="predicted"/>
<reference evidence="8 9" key="1">
    <citation type="submission" date="2022-01" db="EMBL/GenBank/DDBJ databases">
        <title>Mariniradius saccharolyticus sp. nov., isolated from sediment of a river.</title>
        <authorList>
            <person name="Liu H."/>
        </authorList>
    </citation>
    <scope>NUCLEOTIDE SEQUENCE [LARGE SCALE GENOMIC DNA]</scope>
    <source>
        <strain evidence="8 9">RY-2</strain>
    </source>
</reference>
<feature type="transmembrane region" description="Helical" evidence="6">
    <location>
        <begin position="144"/>
        <end position="163"/>
    </location>
</feature>
<feature type="transmembrane region" description="Helical" evidence="6">
    <location>
        <begin position="25"/>
        <end position="48"/>
    </location>
</feature>
<keyword evidence="9" id="KW-1185">Reference proteome</keyword>
<keyword evidence="5 6" id="KW-0472">Membrane</keyword>
<dbReference type="Gene3D" id="3.40.720.10">
    <property type="entry name" value="Alkaline Phosphatase, subunit A"/>
    <property type="match status" value="1"/>
</dbReference>